<dbReference type="Proteomes" id="UP000238081">
    <property type="component" value="Unassembled WGS sequence"/>
</dbReference>
<dbReference type="EMBL" id="LRDH01000128">
    <property type="protein sequence ID" value="PPV13099.1"/>
    <property type="molecule type" value="Genomic_DNA"/>
</dbReference>
<dbReference type="RefSeq" id="WP_043662643.1">
    <property type="nucleotide sequence ID" value="NZ_JSEG01000004.1"/>
</dbReference>
<sequence length="352" mass="40579">MKYTVEGFSQKSLIDYGLDEKDALILRYFIDFKDSGKMKMKIINKVPYYWLKGSALLEQLPILRINNVDVLRRRLKKMTSCKILMHEHVLEGGSYAFYAIGENYQDLLLYDDASESEDSGDTYGITAGNNIEENEIVDIKLKKVSEINEGLTEKTEGITEKMESISQKSEDSDWKVGAKDYSINKSINNNHSACDITQAGIQSEKQKLQVNCKAGVPYDEVINMFNDLCISFPKVKVRNKTRDNNIKKMYKNLHIDEIKVIFEMAEKSDYLSGRNGKWMNCSFDWIIKENNYIKVLEGNYNRDSAVKSGSNNWTGYCDHMEKDESYEASKDDEDNELYESEIIINTELLEDL</sequence>
<accession>A0A2S7F825</accession>
<evidence type="ECO:0000313" key="2">
    <source>
        <dbReference type="Proteomes" id="UP000238081"/>
    </source>
</evidence>
<name>A0A2S7F825_CLOBU</name>
<dbReference type="AlphaFoldDB" id="A0A2S7F825"/>
<gene>
    <name evidence="1" type="ORF">AWN73_17405</name>
</gene>
<proteinExistence type="predicted"/>
<evidence type="ECO:0000313" key="1">
    <source>
        <dbReference type="EMBL" id="PPV13099.1"/>
    </source>
</evidence>
<protein>
    <submittedName>
        <fullName evidence="1">Uncharacterized protein</fullName>
    </submittedName>
</protein>
<organism evidence="1 2">
    <name type="scientific">Clostridium butyricum</name>
    <dbReference type="NCBI Taxonomy" id="1492"/>
    <lineage>
        <taxon>Bacteria</taxon>
        <taxon>Bacillati</taxon>
        <taxon>Bacillota</taxon>
        <taxon>Clostridia</taxon>
        <taxon>Eubacteriales</taxon>
        <taxon>Clostridiaceae</taxon>
        <taxon>Clostridium</taxon>
    </lineage>
</organism>
<reference evidence="1 2" key="1">
    <citation type="submission" date="2016-01" db="EMBL/GenBank/DDBJ databases">
        <title>Characterization of the Clostridium difficile lineages that are prevalent in Hong Kong and China.</title>
        <authorList>
            <person name="Kwok J.S.-L."/>
            <person name="Lam W.-Y."/>
            <person name="Ip M."/>
            <person name="Chan T.-F."/>
            <person name="Hawkey P.M."/>
            <person name="Tsui S.K.-W."/>
        </authorList>
    </citation>
    <scope>NUCLEOTIDE SEQUENCE [LARGE SCALE GENOMIC DNA]</scope>
    <source>
        <strain evidence="1 2">300064</strain>
    </source>
</reference>
<comment type="caution">
    <text evidence="1">The sequence shown here is derived from an EMBL/GenBank/DDBJ whole genome shotgun (WGS) entry which is preliminary data.</text>
</comment>